<dbReference type="EMBL" id="CAGS01000401">
    <property type="protein sequence ID" value="CCF85195.1"/>
    <property type="molecule type" value="Genomic_DNA"/>
</dbReference>
<protein>
    <submittedName>
        <fullName evidence="2">Uncharacterized protein</fullName>
    </submittedName>
</protein>
<reference evidence="2 3" key="1">
    <citation type="journal article" date="2012" name="ISME J.">
        <title>Nitrification expanded: discovery, physiology and genomics of a nitrite-oxidizing bacterium from the phylum Chloroflexi.</title>
        <authorList>
            <person name="Sorokin D.Y."/>
            <person name="Lucker S."/>
            <person name="Vejmelkova D."/>
            <person name="Kostrikina N.A."/>
            <person name="Kleerebezem R."/>
            <person name="Rijpstra W.I."/>
            <person name="Damste J.S."/>
            <person name="Le Paslier D."/>
            <person name="Muyzer G."/>
            <person name="Wagner M."/>
            <person name="van Loosdrecht M.C."/>
            <person name="Daims H."/>
        </authorList>
    </citation>
    <scope>NUCLEOTIDE SEQUENCE [LARGE SCALE GENOMIC DNA]</scope>
    <source>
        <strain evidence="3">none</strain>
    </source>
</reference>
<proteinExistence type="predicted"/>
<name>I4EKI3_9BACT</name>
<comment type="caution">
    <text evidence="2">The sequence shown here is derived from an EMBL/GenBank/DDBJ whole genome shotgun (WGS) entry which is preliminary data.</text>
</comment>
<feature type="region of interest" description="Disordered" evidence="1">
    <location>
        <begin position="1"/>
        <end position="24"/>
    </location>
</feature>
<feature type="compositionally biased region" description="Polar residues" evidence="1">
    <location>
        <begin position="1"/>
        <end position="14"/>
    </location>
</feature>
<dbReference type="AlphaFoldDB" id="I4EKI3"/>
<keyword evidence="3" id="KW-1185">Reference proteome</keyword>
<evidence type="ECO:0000256" key="1">
    <source>
        <dbReference type="SAM" id="MobiDB-lite"/>
    </source>
</evidence>
<evidence type="ECO:0000313" key="3">
    <source>
        <dbReference type="Proteomes" id="UP000004221"/>
    </source>
</evidence>
<evidence type="ECO:0000313" key="2">
    <source>
        <dbReference type="EMBL" id="CCF85195.1"/>
    </source>
</evidence>
<organism evidence="2 3">
    <name type="scientific">Nitrolancea hollandica Lb</name>
    <dbReference type="NCBI Taxonomy" id="1129897"/>
    <lineage>
        <taxon>Bacteria</taxon>
        <taxon>Pseudomonadati</taxon>
        <taxon>Thermomicrobiota</taxon>
        <taxon>Thermomicrobia</taxon>
        <taxon>Sphaerobacterales</taxon>
        <taxon>Sphaerobacterineae</taxon>
        <taxon>Sphaerobacteraceae</taxon>
        <taxon>Nitrolancea</taxon>
    </lineage>
</organism>
<gene>
    <name evidence="2" type="ORF">NITHO_460031</name>
</gene>
<accession>I4EKI3</accession>
<sequence>MVQPRTDSTANSQPELALEMATQDQATEAPDLLILRATALQSSAGSINILTHRAPNESIAISC</sequence>
<dbReference type="Proteomes" id="UP000004221">
    <property type="component" value="Unassembled WGS sequence"/>
</dbReference>